<evidence type="ECO:0000313" key="1">
    <source>
        <dbReference type="EMBL" id="ADN16536.1"/>
    </source>
</evidence>
<dbReference type="EMBL" id="CP002198">
    <property type="protein sequence ID" value="ADN16536.1"/>
    <property type="molecule type" value="Genomic_DNA"/>
</dbReference>
<dbReference type="KEGG" id="cyj:Cyan7822_4629"/>
<dbReference type="RefSeq" id="WP_013324578.1">
    <property type="nucleotide sequence ID" value="NC_014501.1"/>
</dbReference>
<evidence type="ECO:0000313" key="2">
    <source>
        <dbReference type="Proteomes" id="UP000008206"/>
    </source>
</evidence>
<accession>E0UDV1</accession>
<dbReference type="HOGENOM" id="CLU_133074_0_0_3"/>
<dbReference type="Proteomes" id="UP000008206">
    <property type="component" value="Chromosome"/>
</dbReference>
<gene>
    <name evidence="1" type="ordered locus">Cyan7822_4629</name>
</gene>
<proteinExistence type="predicted"/>
<dbReference type="Pfam" id="PF10989">
    <property type="entry name" value="DUF2808"/>
    <property type="match status" value="1"/>
</dbReference>
<dbReference type="OrthoDB" id="464559at2"/>
<dbReference type="AlphaFoldDB" id="E0UDV1"/>
<dbReference type="InterPro" id="IPR021256">
    <property type="entry name" value="DUF2808"/>
</dbReference>
<organism evidence="1 2">
    <name type="scientific">Gloeothece verrucosa (strain PCC 7822)</name>
    <name type="common">Cyanothece sp. (strain PCC 7822)</name>
    <dbReference type="NCBI Taxonomy" id="497965"/>
    <lineage>
        <taxon>Bacteria</taxon>
        <taxon>Bacillati</taxon>
        <taxon>Cyanobacteriota</taxon>
        <taxon>Cyanophyceae</taxon>
        <taxon>Oscillatoriophycideae</taxon>
        <taxon>Chroococcales</taxon>
        <taxon>Aphanothecaceae</taxon>
        <taxon>Gloeothece</taxon>
        <taxon>Gloeothece verrucosa</taxon>
    </lineage>
</organism>
<evidence type="ECO:0008006" key="3">
    <source>
        <dbReference type="Google" id="ProtNLM"/>
    </source>
</evidence>
<dbReference type="eggNOG" id="ENOG502ZC3W">
    <property type="taxonomic scope" value="Bacteria"/>
</dbReference>
<sequence length="177" mass="19833">MLVLKASVKRLLPVLVLSGGLIASLPLFTWAGGNPGLTVFSGVDRKDILDYFLQFGGNPEEMDRYKLYIPAKRLPQGASAIFISYPDYFDGNFDTKKVEIRVKGKPLPLKEVYWDKESRFLEITLDQPLAPNTKAEVVLSNVTNPRTGTYYLICDVMASGDIPVRLYVGTWIVSIER</sequence>
<name>E0UDV1_GLOV7</name>
<keyword evidence="2" id="KW-1185">Reference proteome</keyword>
<reference evidence="2" key="1">
    <citation type="journal article" date="2011" name="MBio">
        <title>Novel metabolic attributes of the genus Cyanothece, comprising a group of unicellular nitrogen-fixing Cyanobacteria.</title>
        <authorList>
            <person name="Bandyopadhyay A."/>
            <person name="Elvitigala T."/>
            <person name="Welsh E."/>
            <person name="Stockel J."/>
            <person name="Liberton M."/>
            <person name="Min H."/>
            <person name="Sherman L.A."/>
            <person name="Pakrasi H.B."/>
        </authorList>
    </citation>
    <scope>NUCLEOTIDE SEQUENCE [LARGE SCALE GENOMIC DNA]</scope>
    <source>
        <strain evidence="2">PCC 7822</strain>
    </source>
</reference>
<dbReference type="STRING" id="497965.Cyan7822_4629"/>
<protein>
    <recommendedName>
        <fullName evidence="3">DUF2808 domain-containing protein</fullName>
    </recommendedName>
</protein>